<organism evidence="1 2">
    <name type="scientific">Lactuca saligna</name>
    <name type="common">Willowleaf lettuce</name>
    <dbReference type="NCBI Taxonomy" id="75948"/>
    <lineage>
        <taxon>Eukaryota</taxon>
        <taxon>Viridiplantae</taxon>
        <taxon>Streptophyta</taxon>
        <taxon>Embryophyta</taxon>
        <taxon>Tracheophyta</taxon>
        <taxon>Spermatophyta</taxon>
        <taxon>Magnoliopsida</taxon>
        <taxon>eudicotyledons</taxon>
        <taxon>Gunneridae</taxon>
        <taxon>Pentapetalae</taxon>
        <taxon>asterids</taxon>
        <taxon>campanulids</taxon>
        <taxon>Asterales</taxon>
        <taxon>Asteraceae</taxon>
        <taxon>Cichorioideae</taxon>
        <taxon>Cichorieae</taxon>
        <taxon>Lactucinae</taxon>
        <taxon>Lactuca</taxon>
    </lineage>
</organism>
<gene>
    <name evidence="1" type="ORF">LSALG_LOCUS41609</name>
</gene>
<sequence length="109" mass="11867">MGDGNLEIIWLTNETYGSWVLGGILNILSRSWETGPTTLGVSPSMNIGAFLDMKSPTWQFEDDHVSKYKIMGSRIEDGFGVVSIGILELEPNDSTQSTVILLVSLCSAI</sequence>
<reference evidence="1" key="1">
    <citation type="submission" date="2023-04" db="EMBL/GenBank/DDBJ databases">
        <authorList>
            <person name="Vijverberg K."/>
            <person name="Xiong W."/>
            <person name="Schranz E."/>
        </authorList>
    </citation>
    <scope>NUCLEOTIDE SEQUENCE</scope>
</reference>
<keyword evidence="2" id="KW-1185">Reference proteome</keyword>
<protein>
    <submittedName>
        <fullName evidence="1">Uncharacterized protein</fullName>
    </submittedName>
</protein>
<accession>A0AA36A3C6</accession>
<dbReference type="Proteomes" id="UP001177003">
    <property type="component" value="Chromosome 9"/>
</dbReference>
<dbReference type="AlphaFoldDB" id="A0AA36A3C6"/>
<proteinExistence type="predicted"/>
<evidence type="ECO:0000313" key="1">
    <source>
        <dbReference type="EMBL" id="CAI9303154.1"/>
    </source>
</evidence>
<name>A0AA36A3C6_LACSI</name>
<evidence type="ECO:0000313" key="2">
    <source>
        <dbReference type="Proteomes" id="UP001177003"/>
    </source>
</evidence>
<dbReference type="EMBL" id="OX465085">
    <property type="protein sequence ID" value="CAI9303154.1"/>
    <property type="molecule type" value="Genomic_DNA"/>
</dbReference>